<sequence length="365" mass="39200">MAVLGTRALNRALLARQLLLAPADVMPVQLVEHLVGLQAQHPTAPYLGIWSRIPGVTTGAISALIADRSLVRIAAMRSTVHLFSTADARWIRPVVQAAVAKGLTPGSGYGRMLTGLDREEVAAVAASYLQEPRSTAALGEHLCAVFPERDRDALMILARCLLPLVQVPPKGLWGMSGGTVLTTLQAFVGPDPADDRGPGDLVRRYLAAFGPATVRDVQHWSGLTRLGPVVAGIRDELVAFTGEDGRELFDLPDAPRPDPAVPPPVRLLAEWDNILLGHADRSRILPPEYKDRVFSQNGIVRGAVLVDGMVAGAWKLRTGGPRATVELQPFTRFRKADLRAAEQLAADALRFGAPEAAHEISVLEP</sequence>
<reference evidence="1 2" key="1">
    <citation type="submission" date="2019-11" db="EMBL/GenBank/DDBJ databases">
        <authorList>
            <person name="Jiang L.-Q."/>
        </authorList>
    </citation>
    <scope>NUCLEOTIDE SEQUENCE [LARGE SCALE GENOMIC DNA]</scope>
    <source>
        <strain evidence="1 2">YIM 132087</strain>
    </source>
</reference>
<dbReference type="PANTHER" id="PTHR38479:SF2">
    <property type="entry name" value="WINGED HELIX DNA-BINDING DOMAIN-CONTAINING PROTEIN"/>
    <property type="match status" value="1"/>
</dbReference>
<proteinExistence type="predicted"/>
<evidence type="ECO:0000313" key="2">
    <source>
        <dbReference type="Proteomes" id="UP000460221"/>
    </source>
</evidence>
<dbReference type="AlphaFoldDB" id="A0A7K1FK15"/>
<name>A0A7K1FK15_9ACTN</name>
<dbReference type="InterPro" id="IPR009351">
    <property type="entry name" value="AlkZ-like"/>
</dbReference>
<dbReference type="EMBL" id="WLYK01000003">
    <property type="protein sequence ID" value="MTD14481.1"/>
    <property type="molecule type" value="Genomic_DNA"/>
</dbReference>
<dbReference type="Pfam" id="PF06224">
    <property type="entry name" value="AlkZ-like"/>
    <property type="match status" value="1"/>
</dbReference>
<organism evidence="1 2">
    <name type="scientific">Nakamurella alba</name>
    <dbReference type="NCBI Taxonomy" id="2665158"/>
    <lineage>
        <taxon>Bacteria</taxon>
        <taxon>Bacillati</taxon>
        <taxon>Actinomycetota</taxon>
        <taxon>Actinomycetes</taxon>
        <taxon>Nakamurellales</taxon>
        <taxon>Nakamurellaceae</taxon>
        <taxon>Nakamurella</taxon>
    </lineage>
</organism>
<keyword evidence="2" id="KW-1185">Reference proteome</keyword>
<dbReference type="Proteomes" id="UP000460221">
    <property type="component" value="Unassembled WGS sequence"/>
</dbReference>
<accession>A0A7K1FK15</accession>
<protein>
    <submittedName>
        <fullName evidence="1">Winged helix DNA-binding domain-containing protein</fullName>
    </submittedName>
</protein>
<comment type="caution">
    <text evidence="1">The sequence shown here is derived from an EMBL/GenBank/DDBJ whole genome shotgun (WGS) entry which is preliminary data.</text>
</comment>
<dbReference type="GO" id="GO:0003677">
    <property type="term" value="F:DNA binding"/>
    <property type="evidence" value="ECO:0007669"/>
    <property type="project" value="UniProtKB-KW"/>
</dbReference>
<dbReference type="RefSeq" id="WP_154768496.1">
    <property type="nucleotide sequence ID" value="NZ_WLYK01000003.1"/>
</dbReference>
<keyword evidence="1" id="KW-0238">DNA-binding</keyword>
<gene>
    <name evidence="1" type="ORF">GIS00_11040</name>
</gene>
<dbReference type="PANTHER" id="PTHR38479">
    <property type="entry name" value="LMO0824 PROTEIN"/>
    <property type="match status" value="1"/>
</dbReference>
<evidence type="ECO:0000313" key="1">
    <source>
        <dbReference type="EMBL" id="MTD14481.1"/>
    </source>
</evidence>